<dbReference type="Pfam" id="PF00589">
    <property type="entry name" value="Phage_integrase"/>
    <property type="match status" value="1"/>
</dbReference>
<dbReference type="PANTHER" id="PTHR30349">
    <property type="entry name" value="PHAGE INTEGRASE-RELATED"/>
    <property type="match status" value="1"/>
</dbReference>
<dbReference type="SUPFAM" id="SSF56349">
    <property type="entry name" value="DNA breaking-rejoining enzymes"/>
    <property type="match status" value="1"/>
</dbReference>
<dbReference type="PANTHER" id="PTHR30349:SF64">
    <property type="entry name" value="PROPHAGE INTEGRASE INTD-RELATED"/>
    <property type="match status" value="1"/>
</dbReference>
<dbReference type="CDD" id="cd01189">
    <property type="entry name" value="INT_ICEBs1_C_like"/>
    <property type="match status" value="1"/>
</dbReference>
<keyword evidence="3" id="KW-0233">DNA recombination</keyword>
<proteinExistence type="inferred from homology"/>
<name>A0A1H4WLI2_TSUTY</name>
<dbReference type="InterPro" id="IPR002104">
    <property type="entry name" value="Integrase_catalytic"/>
</dbReference>
<dbReference type="GO" id="GO:0015074">
    <property type="term" value="P:DNA integration"/>
    <property type="evidence" value="ECO:0007669"/>
    <property type="project" value="InterPro"/>
</dbReference>
<dbReference type="AlphaFoldDB" id="A0A1H4WLI2"/>
<feature type="domain" description="Tyr recombinase" evidence="4">
    <location>
        <begin position="207"/>
        <end position="413"/>
    </location>
</feature>
<keyword evidence="6" id="KW-1185">Reference proteome</keyword>
<evidence type="ECO:0000256" key="1">
    <source>
        <dbReference type="ARBA" id="ARBA00008857"/>
    </source>
</evidence>
<evidence type="ECO:0000313" key="5">
    <source>
        <dbReference type="EMBL" id="SEC94125.1"/>
    </source>
</evidence>
<organism evidence="5 6">
    <name type="scientific">Tsukamurella tyrosinosolvens</name>
    <dbReference type="NCBI Taxonomy" id="57704"/>
    <lineage>
        <taxon>Bacteria</taxon>
        <taxon>Bacillati</taxon>
        <taxon>Actinomycetota</taxon>
        <taxon>Actinomycetes</taxon>
        <taxon>Mycobacteriales</taxon>
        <taxon>Tsukamurellaceae</taxon>
        <taxon>Tsukamurella</taxon>
    </lineage>
</organism>
<evidence type="ECO:0000256" key="3">
    <source>
        <dbReference type="ARBA" id="ARBA00023172"/>
    </source>
</evidence>
<dbReference type="InterPro" id="IPR011010">
    <property type="entry name" value="DNA_brk_join_enz"/>
</dbReference>
<dbReference type="GO" id="GO:0003677">
    <property type="term" value="F:DNA binding"/>
    <property type="evidence" value="ECO:0007669"/>
    <property type="project" value="UniProtKB-KW"/>
</dbReference>
<evidence type="ECO:0000256" key="2">
    <source>
        <dbReference type="ARBA" id="ARBA00023125"/>
    </source>
</evidence>
<dbReference type="Gene3D" id="1.10.150.130">
    <property type="match status" value="1"/>
</dbReference>
<dbReference type="Pfam" id="PF14657">
    <property type="entry name" value="Arm-DNA-bind_4"/>
    <property type="match status" value="1"/>
</dbReference>
<dbReference type="Proteomes" id="UP000182241">
    <property type="component" value="Unassembled WGS sequence"/>
</dbReference>
<dbReference type="InterPro" id="IPR028259">
    <property type="entry name" value="AP2-like_int_N"/>
</dbReference>
<evidence type="ECO:0000259" key="4">
    <source>
        <dbReference type="PROSITE" id="PS51898"/>
    </source>
</evidence>
<dbReference type="Gene3D" id="1.10.443.10">
    <property type="entry name" value="Intergrase catalytic core"/>
    <property type="match status" value="1"/>
</dbReference>
<protein>
    <submittedName>
        <fullName evidence="5">Site-specific recombinase XerD</fullName>
    </submittedName>
</protein>
<gene>
    <name evidence="5" type="ORF">SAMN04489793_3601</name>
</gene>
<dbReference type="STRING" id="57704.SAMN04489793_3601"/>
<dbReference type="InterPro" id="IPR013762">
    <property type="entry name" value="Integrase-like_cat_sf"/>
</dbReference>
<dbReference type="PROSITE" id="PS51898">
    <property type="entry name" value="TYR_RECOMBINASE"/>
    <property type="match status" value="1"/>
</dbReference>
<keyword evidence="2" id="KW-0238">DNA-binding</keyword>
<dbReference type="InterPro" id="IPR010998">
    <property type="entry name" value="Integrase_recombinase_N"/>
</dbReference>
<evidence type="ECO:0000313" key="6">
    <source>
        <dbReference type="Proteomes" id="UP000182241"/>
    </source>
</evidence>
<dbReference type="EMBL" id="FNSA01000003">
    <property type="protein sequence ID" value="SEC94125.1"/>
    <property type="molecule type" value="Genomic_DNA"/>
</dbReference>
<reference evidence="6" key="1">
    <citation type="submission" date="2016-10" db="EMBL/GenBank/DDBJ databases">
        <authorList>
            <person name="Varghese N."/>
            <person name="Submissions S."/>
        </authorList>
    </citation>
    <scope>NUCLEOTIDE SEQUENCE [LARGE SCALE GENOMIC DNA]</scope>
    <source>
        <strain evidence="6">DSM 44234</strain>
    </source>
</reference>
<comment type="similarity">
    <text evidence="1">Belongs to the 'phage' integrase family.</text>
</comment>
<accession>A0A1H4WLI2</accession>
<sequence>MQLPRKREELPATCCTKSRLKSIGLLLRNRSKKPKDIGVATIERYELKRGPARDRGRYMVRYRRPSGVQTTKRGFRTRREAESYLATVQVSALRGEYIDVNAGRVTIGTLGAEWLTGRAHTKPSGERSVESAWRVHVEPRWGQVQVVKVRTTDIRVWIAELSDRVGPDSVARIHGILSGILEGAVADRRIGSNPARGVKLPRRGTAKSNEFLTHAQVALFANEAKQHAIEVYILAYTGLRWSELAGLLRRHIDLRRGRVSVERIAVFVGKTVHIGDPKDYERRTVPLPAFVVTMLAEHCRGMQPDDIVFPAGQGGYAKPPGHNTWWDGAVQRCIKRTTKARAEEAAQSEHGEATTPPFPRVTPHDLRHTAASLAISAGAHVKAVQRMLGHSSATLTLDTYADLFPDDLDSVAVALDRAATFSA</sequence>
<dbReference type="InterPro" id="IPR050090">
    <property type="entry name" value="Tyrosine_recombinase_XerCD"/>
</dbReference>
<dbReference type="GO" id="GO:0006310">
    <property type="term" value="P:DNA recombination"/>
    <property type="evidence" value="ECO:0007669"/>
    <property type="project" value="UniProtKB-KW"/>
</dbReference>